<keyword evidence="4 8" id="KW-0547">Nucleotide-binding</keyword>
<comment type="subcellular location">
    <subcellularLocation>
        <location evidence="8">Cytoplasm</location>
    </subcellularLocation>
</comment>
<dbReference type="EC" id="6.1.1.2" evidence="8"/>
<dbReference type="KEGG" id="mfc:BRM9_0595"/>
<dbReference type="InterPro" id="IPR020653">
    <property type="entry name" value="Tryptophan-tRNA-ligase_arc"/>
</dbReference>
<dbReference type="Gene3D" id="1.10.240.10">
    <property type="entry name" value="Tyrosyl-Transfer RNA Synthetase"/>
    <property type="match status" value="1"/>
</dbReference>
<evidence type="ECO:0000256" key="7">
    <source>
        <dbReference type="ARBA" id="ARBA00023146"/>
    </source>
</evidence>
<comment type="catalytic activity">
    <reaction evidence="8">
        <text>tRNA(Trp) + L-tryptophan + ATP = L-tryptophyl-tRNA(Trp) + AMP + diphosphate + H(+)</text>
        <dbReference type="Rhea" id="RHEA:24080"/>
        <dbReference type="Rhea" id="RHEA-COMP:9671"/>
        <dbReference type="Rhea" id="RHEA-COMP:9705"/>
        <dbReference type="ChEBI" id="CHEBI:15378"/>
        <dbReference type="ChEBI" id="CHEBI:30616"/>
        <dbReference type="ChEBI" id="CHEBI:33019"/>
        <dbReference type="ChEBI" id="CHEBI:57912"/>
        <dbReference type="ChEBI" id="CHEBI:78442"/>
        <dbReference type="ChEBI" id="CHEBI:78535"/>
        <dbReference type="ChEBI" id="CHEBI:456215"/>
        <dbReference type="EC" id="6.1.1.2"/>
    </reaction>
</comment>
<keyword evidence="6 8" id="KW-0648">Protein biosynthesis</keyword>
<evidence type="ECO:0000313" key="12">
    <source>
        <dbReference type="EMBL" id="CEL25270.1"/>
    </source>
</evidence>
<comment type="similarity">
    <text evidence="1 8 9">Belongs to the class-I aminoacyl-tRNA synthetase family.</text>
</comment>
<dbReference type="Gene3D" id="3.40.50.620">
    <property type="entry name" value="HUPs"/>
    <property type="match status" value="1"/>
</dbReference>
<dbReference type="CDD" id="cd00806">
    <property type="entry name" value="TrpRS_core"/>
    <property type="match status" value="1"/>
</dbReference>
<dbReference type="NCBIfam" id="TIGR00233">
    <property type="entry name" value="trpS"/>
    <property type="match status" value="1"/>
</dbReference>
<dbReference type="PANTHER" id="PTHR10055">
    <property type="entry name" value="TRYPTOPHANYL-TRNA SYNTHETASE"/>
    <property type="match status" value="1"/>
</dbReference>
<dbReference type="InterPro" id="IPR002306">
    <property type="entry name" value="Trp-tRNA-ligase"/>
</dbReference>
<keyword evidence="3 8" id="KW-0436">Ligase</keyword>
<dbReference type="InterPro" id="IPR014729">
    <property type="entry name" value="Rossmann-like_a/b/a_fold"/>
</dbReference>
<evidence type="ECO:0000256" key="2">
    <source>
        <dbReference type="ARBA" id="ARBA00022490"/>
    </source>
</evidence>
<name>A0A090I1U1_METFO</name>
<dbReference type="GeneID" id="26739873"/>
<sequence>MIDPWSSAIVNYEKLIEEFGIKPFQELLGDLEDPHTLMRRGIIFGHRDYGKIVKAIREKSKFAVVTGMMPSGKMHIGHKMIVDQLIWYQENGAEIYIPIADMESYSARGIEFPEAKRIAIEEYITNYLALGLDPDKNLHIYLQSENKIVTDLAYKLAKRVNMNEMKAIYGFNGSTNIGHIYAPLIQVADILHPQLEECGGPKPTVVPVGPDQDPHIRLTRDIADRFHSKFHFITPSSTYHRFITGLTGGKMSSSQPKTAIFLSDPPEVAMKKLKSAKTGGRESLEEQKERGGVPEDCVVYEMLLYHLVPSDTRLKEIYHQCQEGSVMCGECKAMAGEMIKDFFEDLQRKREKASKKAETILDEHKHILC</sequence>
<evidence type="ECO:0000256" key="3">
    <source>
        <dbReference type="ARBA" id="ARBA00022598"/>
    </source>
</evidence>
<dbReference type="PANTHER" id="PTHR10055:SF5">
    <property type="entry name" value="TRYPTOPHAN--TRNA LIGASE"/>
    <property type="match status" value="1"/>
</dbReference>
<dbReference type="NCBIfam" id="NF008926">
    <property type="entry name" value="PRK12285.1-3"/>
    <property type="match status" value="1"/>
</dbReference>
<dbReference type="STRING" id="2162.BRM9_0595"/>
<evidence type="ECO:0000313" key="10">
    <source>
        <dbReference type="EMBL" id="AIS31418.1"/>
    </source>
</evidence>
<evidence type="ECO:0000313" key="11">
    <source>
        <dbReference type="EMBL" id="CEA12938.1"/>
    </source>
</evidence>
<dbReference type="Proteomes" id="UP000062768">
    <property type="component" value="Chromosome I"/>
</dbReference>
<dbReference type="FunFam" id="3.40.50.620:FF:000207">
    <property type="entry name" value="Tryptophan--tRNA ligase"/>
    <property type="match status" value="1"/>
</dbReference>
<evidence type="ECO:0000313" key="13">
    <source>
        <dbReference type="Proteomes" id="UP000062768"/>
    </source>
</evidence>
<reference evidence="11" key="2">
    <citation type="submission" date="2014-08" db="EMBL/GenBank/DDBJ databases">
        <authorList>
            <person name="Wibberg D."/>
        </authorList>
    </citation>
    <scope>NUCLEOTIDE SEQUENCE</scope>
</reference>
<evidence type="ECO:0000256" key="6">
    <source>
        <dbReference type="ARBA" id="ARBA00022917"/>
    </source>
</evidence>
<keyword evidence="13" id="KW-1185">Reference proteome</keyword>
<dbReference type="GO" id="GO:0006436">
    <property type="term" value="P:tryptophanyl-tRNA aminoacylation"/>
    <property type="evidence" value="ECO:0007669"/>
    <property type="project" value="UniProtKB-UniRule"/>
</dbReference>
<dbReference type="InterPro" id="IPR002305">
    <property type="entry name" value="aa-tRNA-synth_Ic"/>
</dbReference>
<feature type="short sequence motif" description="'HIGH' region" evidence="8">
    <location>
        <begin position="70"/>
        <end position="78"/>
    </location>
</feature>
<keyword evidence="7 8" id="KW-0030">Aminoacyl-tRNA synthetase</keyword>
<feature type="short sequence motif" description="'KMSKS' region" evidence="8">
    <location>
        <begin position="250"/>
        <end position="254"/>
    </location>
</feature>
<accession>A0A090I1U1</accession>
<protein>
    <recommendedName>
        <fullName evidence="8">Tryptophan--tRNA ligase</fullName>
        <ecNumber evidence="8">6.1.1.2</ecNumber>
    </recommendedName>
    <alternativeName>
        <fullName evidence="8">Tryptophanyl-tRNA synthetase</fullName>
        <shortName evidence="8">TrpRS</shortName>
    </alternativeName>
</protein>
<dbReference type="EMBL" id="LN734822">
    <property type="protein sequence ID" value="CEL25270.1"/>
    <property type="molecule type" value="Genomic_DNA"/>
</dbReference>
<gene>
    <name evidence="8 11" type="primary">trpS</name>
    <name evidence="10" type="ORF">BRM9_0595</name>
    <name evidence="11" type="ORF">DSM1535_0577</name>
    <name evidence="12" type="ORF">MB9_1635</name>
</gene>
<reference evidence="10" key="1">
    <citation type="submission" date="2013-12" db="EMBL/GenBank/DDBJ databases">
        <title>The complete genome sequence of Methanobacterium sp. BRM9.</title>
        <authorList>
            <consortium name="Pastoral Greenhouse Gas Research Consortium"/>
            <person name="Kelly W.J."/>
            <person name="Leahy S.C."/>
            <person name="Perry R."/>
            <person name="Li D."/>
            <person name="Altermann E."/>
            <person name="Lambie S.C."/>
            <person name="Attwood G.T."/>
        </authorList>
    </citation>
    <scope>NUCLEOTIDE SEQUENCE [LARGE SCALE GENOMIC DNA]</scope>
    <source>
        <strain evidence="10">BRM9</strain>
    </source>
</reference>
<dbReference type="AlphaFoldDB" id="A0A090I1U1"/>
<evidence type="ECO:0000256" key="9">
    <source>
        <dbReference type="RuleBase" id="RU363036"/>
    </source>
</evidence>
<dbReference type="OrthoDB" id="371821at2157"/>
<dbReference type="GO" id="GO:0004830">
    <property type="term" value="F:tryptophan-tRNA ligase activity"/>
    <property type="evidence" value="ECO:0007669"/>
    <property type="project" value="UniProtKB-UniRule"/>
</dbReference>
<evidence type="ECO:0000256" key="8">
    <source>
        <dbReference type="HAMAP-Rule" id="MF_00140"/>
    </source>
</evidence>
<dbReference type="SUPFAM" id="SSF52374">
    <property type="entry name" value="Nucleotidylyl transferase"/>
    <property type="match status" value="1"/>
</dbReference>
<reference evidence="12" key="3">
    <citation type="submission" date="2014-09" db="EMBL/GenBank/DDBJ databases">
        <authorList>
            <person name="Bishop-Lilly K.A."/>
            <person name="Broomall S.M."/>
            <person name="Chain P.S."/>
            <person name="Chertkov O."/>
            <person name="Coyne S.R."/>
            <person name="Daligault H.E."/>
            <person name="Davenport K.W."/>
            <person name="Erkkila T."/>
            <person name="Frey K.G."/>
            <person name="Gibbons H.S."/>
            <person name="Gu W."/>
            <person name="Jaissle J."/>
            <person name="Johnson S.L."/>
            <person name="Koroleva G.I."/>
            <person name="Ladner J.T."/>
            <person name="Lo C.-C."/>
            <person name="Minogue T.D."/>
            <person name="Munk C."/>
            <person name="Palacios G.F."/>
            <person name="Redden C.L."/>
            <person name="Rosenzweig C.N."/>
            <person name="Scholz M.B."/>
            <person name="Teshima H."/>
            <person name="Xu Y."/>
        </authorList>
    </citation>
    <scope>NUCLEOTIDE SEQUENCE</scope>
    <source>
        <strain evidence="12">Mb9</strain>
    </source>
</reference>
<dbReference type="GO" id="GO:0005737">
    <property type="term" value="C:cytoplasm"/>
    <property type="evidence" value="ECO:0007669"/>
    <property type="project" value="UniProtKB-SubCell"/>
</dbReference>
<dbReference type="PATRIC" id="fig|2162.10.peg.1704"/>
<dbReference type="HAMAP" id="MF_00140_A">
    <property type="entry name" value="Trp_tRNA_synth_A"/>
    <property type="match status" value="1"/>
</dbReference>
<dbReference type="KEGG" id="mfi:DSM1535_0577"/>
<dbReference type="EMBL" id="LN515531">
    <property type="protein sequence ID" value="CEA12938.1"/>
    <property type="molecule type" value="Genomic_DNA"/>
</dbReference>
<dbReference type="NCBIfam" id="NF008925">
    <property type="entry name" value="PRK12285.1-2"/>
    <property type="match status" value="1"/>
</dbReference>
<dbReference type="GO" id="GO:0005524">
    <property type="term" value="F:ATP binding"/>
    <property type="evidence" value="ECO:0007669"/>
    <property type="project" value="UniProtKB-UniRule"/>
</dbReference>
<dbReference type="PRINTS" id="PR01039">
    <property type="entry name" value="TRNASYNTHTRP"/>
</dbReference>
<keyword evidence="2 8" id="KW-0963">Cytoplasm</keyword>
<evidence type="ECO:0000256" key="4">
    <source>
        <dbReference type="ARBA" id="ARBA00022741"/>
    </source>
</evidence>
<dbReference type="Proteomes" id="UP000029661">
    <property type="component" value="Chromosome"/>
</dbReference>
<evidence type="ECO:0000256" key="1">
    <source>
        <dbReference type="ARBA" id="ARBA00005594"/>
    </source>
</evidence>
<dbReference type="RefSeq" id="WP_048072212.1">
    <property type="nucleotide sequence ID" value="NZ_CP006933.1"/>
</dbReference>
<proteinExistence type="inferred from homology"/>
<organism evidence="11">
    <name type="scientific">Methanobacterium formicicum</name>
    <dbReference type="NCBI Taxonomy" id="2162"/>
    <lineage>
        <taxon>Archaea</taxon>
        <taxon>Methanobacteriati</taxon>
        <taxon>Methanobacteriota</taxon>
        <taxon>Methanomada group</taxon>
        <taxon>Methanobacteria</taxon>
        <taxon>Methanobacteriales</taxon>
        <taxon>Methanobacteriaceae</taxon>
        <taxon>Methanobacterium</taxon>
    </lineage>
</organism>
<keyword evidence="5 8" id="KW-0067">ATP-binding</keyword>
<evidence type="ECO:0000256" key="5">
    <source>
        <dbReference type="ARBA" id="ARBA00022840"/>
    </source>
</evidence>
<comment type="function">
    <text evidence="8">Catalyzes the attachment of tryptophan to tRNA(Trp).</text>
</comment>
<dbReference type="EMBL" id="CP006933">
    <property type="protein sequence ID" value="AIS31418.1"/>
    <property type="molecule type" value="Genomic_DNA"/>
</dbReference>
<dbReference type="Pfam" id="PF00579">
    <property type="entry name" value="tRNA-synt_1b"/>
    <property type="match status" value="1"/>
</dbReference>